<evidence type="ECO:0000313" key="4">
    <source>
        <dbReference type="Proteomes" id="UP000003835"/>
    </source>
</evidence>
<evidence type="ECO:0000259" key="2">
    <source>
        <dbReference type="Pfam" id="PF13709"/>
    </source>
</evidence>
<dbReference type="OrthoDB" id="529322at2"/>
<dbReference type="Gene3D" id="3.40.50.12140">
    <property type="entry name" value="Domain of unknown function DUF4159"/>
    <property type="match status" value="1"/>
</dbReference>
<accession>B4W1G9</accession>
<protein>
    <recommendedName>
        <fullName evidence="2">DUF4159 domain-containing protein</fullName>
    </recommendedName>
</protein>
<dbReference type="HOGENOM" id="CLU_603630_0_0_3"/>
<reference evidence="3 4" key="1">
    <citation type="submission" date="2008-07" db="EMBL/GenBank/DDBJ databases">
        <authorList>
            <person name="Tandeau de Marsac N."/>
            <person name="Ferriera S."/>
            <person name="Johnson J."/>
            <person name="Kravitz S."/>
            <person name="Beeson K."/>
            <person name="Sutton G."/>
            <person name="Rogers Y.-H."/>
            <person name="Friedman R."/>
            <person name="Frazier M."/>
            <person name="Venter J.C."/>
        </authorList>
    </citation>
    <scope>NUCLEOTIDE SEQUENCE [LARGE SCALE GENOMIC DNA]</scope>
    <source>
        <strain evidence="3 4">PCC 7420</strain>
    </source>
</reference>
<dbReference type="RefSeq" id="WP_006105089.1">
    <property type="nucleotide sequence ID" value="NZ_DS989868.1"/>
</dbReference>
<keyword evidence="4" id="KW-1185">Reference proteome</keyword>
<dbReference type="eggNOG" id="ENOG502Z8JR">
    <property type="taxonomic scope" value="Bacteria"/>
</dbReference>
<dbReference type="InterPro" id="IPR025297">
    <property type="entry name" value="DUF4159"/>
</dbReference>
<gene>
    <name evidence="3" type="ORF">MC7420_5096</name>
</gene>
<feature type="compositionally biased region" description="Low complexity" evidence="1">
    <location>
        <begin position="466"/>
        <end position="481"/>
    </location>
</feature>
<sequence>MTNHFPPPSLQQFERLHVTDGLLIDAQRWQLAHHYHRQYHSTFYQSLHQPGIVFGLGVHVVPAPADVVAKYRDERWVEIQPGLAIDLFGNFIVVPEPMSYRISSEATSEEPLMVYLVVKFRDPAELRTRRVTDRIVETFRIDEKANPPTEGDVELCRILLKTGLVKLEAPVNSFSPSYNQLDLRYRLQPQARPLAIVHVAMYKGLAVDNSEQDGILSNLSYLLQSTPGLYPALQGSDEIGQFSLQSAELQAILEYDLFFMTDRQVQVLGDSEFEVLRKYLQAGGTVLVEASAGLKHWLQGNAIKDLSNVYQELEQSLTQLDNNPTIDTDTRLQQCRQDIVSEREMIATELARRKNSIAGRFQEFAQSLGIRLTPLEKLDRHDLLRTQPFLFATTPRINRKPIQLLSGGGIIVAIGNLSEAWGINEKRLIPREVMRTAQELGINILHLAWRRRQLTRGQQPPPTVMASSPSHPSNPSNPSAPSRRDELFDRLM</sequence>
<dbReference type="EMBL" id="DS989868">
    <property type="protein sequence ID" value="EDX71952.1"/>
    <property type="molecule type" value="Genomic_DNA"/>
</dbReference>
<evidence type="ECO:0000313" key="3">
    <source>
        <dbReference type="EMBL" id="EDX71952.1"/>
    </source>
</evidence>
<dbReference type="STRING" id="118168.MC7420_5096"/>
<dbReference type="AlphaFoldDB" id="B4W1G9"/>
<organism evidence="3 4">
    <name type="scientific">Coleofasciculus chthonoplastes PCC 7420</name>
    <dbReference type="NCBI Taxonomy" id="118168"/>
    <lineage>
        <taxon>Bacteria</taxon>
        <taxon>Bacillati</taxon>
        <taxon>Cyanobacteriota</taxon>
        <taxon>Cyanophyceae</taxon>
        <taxon>Coleofasciculales</taxon>
        <taxon>Coleofasciculaceae</taxon>
        <taxon>Coleofasciculus</taxon>
    </lineage>
</organism>
<evidence type="ECO:0000256" key="1">
    <source>
        <dbReference type="SAM" id="MobiDB-lite"/>
    </source>
</evidence>
<feature type="domain" description="DUF4159" evidence="2">
    <location>
        <begin position="250"/>
        <end position="445"/>
    </location>
</feature>
<proteinExistence type="predicted"/>
<feature type="region of interest" description="Disordered" evidence="1">
    <location>
        <begin position="456"/>
        <end position="492"/>
    </location>
</feature>
<dbReference type="Proteomes" id="UP000003835">
    <property type="component" value="Unassembled WGS sequence"/>
</dbReference>
<feature type="compositionally biased region" description="Basic and acidic residues" evidence="1">
    <location>
        <begin position="482"/>
        <end position="492"/>
    </location>
</feature>
<dbReference type="Pfam" id="PF13709">
    <property type="entry name" value="DUF4159"/>
    <property type="match status" value="1"/>
</dbReference>
<name>B4W1G9_9CYAN</name>